<evidence type="ECO:0000313" key="16">
    <source>
        <dbReference type="Proteomes" id="UP000007148"/>
    </source>
</evidence>
<dbReference type="InterPro" id="IPR033122">
    <property type="entry name" value="LETM1-like_RBD"/>
</dbReference>
<dbReference type="GO" id="GO:0043022">
    <property type="term" value="F:ribosome binding"/>
    <property type="evidence" value="ECO:0007669"/>
    <property type="project" value="InterPro"/>
</dbReference>
<feature type="domain" description="Letm1 RBD" evidence="14">
    <location>
        <begin position="209"/>
        <end position="407"/>
    </location>
</feature>
<proteinExistence type="inferred from homology"/>
<evidence type="ECO:0000256" key="9">
    <source>
        <dbReference type="ARBA" id="ARBA00023136"/>
    </source>
</evidence>
<dbReference type="OMA" id="QNEMIAD"/>
<reference evidence="15 16" key="1">
    <citation type="journal article" date="2011" name="PLoS Pathog.">
        <title>Endophytic Life Strategies Decoded by Genome and Transcriptome Analyses of the Mutualistic Root Symbiont Piriformospora indica.</title>
        <authorList>
            <person name="Zuccaro A."/>
            <person name="Lahrmann U."/>
            <person name="Guldener U."/>
            <person name="Langen G."/>
            <person name="Pfiffi S."/>
            <person name="Biedenkopf D."/>
            <person name="Wong P."/>
            <person name="Samans B."/>
            <person name="Grimm C."/>
            <person name="Basiewicz M."/>
            <person name="Murat C."/>
            <person name="Martin F."/>
            <person name="Kogel K.H."/>
        </authorList>
    </citation>
    <scope>NUCLEOTIDE SEQUENCE [LARGE SCALE GENOMIC DNA]</scope>
    <source>
        <strain evidence="15 16">DSM 11827</strain>
    </source>
</reference>
<evidence type="ECO:0000256" key="11">
    <source>
        <dbReference type="PROSITE-ProRule" id="PRU01094"/>
    </source>
</evidence>
<keyword evidence="5 13" id="KW-0812">Transmembrane</keyword>
<evidence type="ECO:0000256" key="1">
    <source>
        <dbReference type="ARBA" id="ARBA00004434"/>
    </source>
</evidence>
<dbReference type="eggNOG" id="KOG1043">
    <property type="taxonomic scope" value="Eukaryota"/>
</dbReference>
<evidence type="ECO:0000256" key="3">
    <source>
        <dbReference type="ARBA" id="ARBA00020557"/>
    </source>
</evidence>
<dbReference type="EMBL" id="CAFZ01000023">
    <property type="protein sequence ID" value="CCA67972.1"/>
    <property type="molecule type" value="Genomic_DNA"/>
</dbReference>
<comment type="similarity">
    <text evidence="2">Belongs to the LETM1 family.</text>
</comment>
<evidence type="ECO:0000256" key="13">
    <source>
        <dbReference type="SAM" id="Phobius"/>
    </source>
</evidence>
<evidence type="ECO:0000313" key="15">
    <source>
        <dbReference type="EMBL" id="CCA67972.1"/>
    </source>
</evidence>
<evidence type="ECO:0000256" key="7">
    <source>
        <dbReference type="ARBA" id="ARBA00022989"/>
    </source>
</evidence>
<dbReference type="Proteomes" id="UP000007148">
    <property type="component" value="Unassembled WGS sequence"/>
</dbReference>
<feature type="transmembrane region" description="Helical" evidence="13">
    <location>
        <begin position="163"/>
        <end position="186"/>
    </location>
</feature>
<keyword evidence="4" id="KW-0813">Transport</keyword>
<keyword evidence="6" id="KW-0999">Mitochondrion inner membrane</keyword>
<dbReference type="InParanoid" id="G4T9J8"/>
<feature type="region of interest" description="Disordered" evidence="12">
    <location>
        <begin position="63"/>
        <end position="101"/>
    </location>
</feature>
<evidence type="ECO:0000256" key="5">
    <source>
        <dbReference type="ARBA" id="ARBA00022692"/>
    </source>
</evidence>
<keyword evidence="4" id="KW-0050">Antiport</keyword>
<keyword evidence="9 13" id="KW-0472">Membrane</keyword>
<dbReference type="GO" id="GO:0030003">
    <property type="term" value="P:intracellular monoatomic cation homeostasis"/>
    <property type="evidence" value="ECO:0007669"/>
    <property type="project" value="TreeGrafter"/>
</dbReference>
<feature type="compositionally biased region" description="Low complexity" evidence="12">
    <location>
        <begin position="84"/>
        <end position="98"/>
    </location>
</feature>
<evidence type="ECO:0000256" key="2">
    <source>
        <dbReference type="ARBA" id="ARBA00009584"/>
    </source>
</evidence>
<dbReference type="STRING" id="1109443.G4T9J8"/>
<sequence>MSIWLPQASRNAQRVARWPSARTSKFWAVTAGEVNAYRLVSAPFNPGRNYHYYSTIHYTLPHPSVRPQTRRSYATSTPPNDAPSSASNVESASKSSNVPVEKQEPWRTRIWAKVKHEAAHYWHGSKLLVSEIRVSLRLVFALLQGKTLTRREKRQLRRTTTDLLRLIPFSVFVIVPFMELLLPVAIKLFPNMLPSTFEDKFAAEEKQRKLLRVRLEMAKFLQETLRETGLKGDEKIVASEEFKEFFRKVRSTGETPSPEDILKVAKLFSDDLTLDNLSRPQLTSICRYLGLNAFGTDNFLKGTIRRRLEYIKRDDELIANEGLDNLSTAELVQVSQSRALKTIGVSPARLREQMETWIQLHYREGVSGVLLMLSRAYGLDRDLGGKGTSPDAEIWRSLEAVLSGLPDNLLNEAELEMESDTASYKKKLEVLKEQEELIEDEKEQEMKEEEARRKKRIAEERAKQEAEARLAESLLPDSELQTTPEPQEAEKVKDARMTVEQLGELGEALMVVSARSSCLKERKELRAVMEENLSTGEDPAAPQNPLAKKIRNMLTKIDKQLSAYDEKVGSSLQLIQLDPHGRISVQDLEQALKVIKHAPEPEIVQGIVKKLDVDNDGFVVLEHVMDLIGEEGLGVVLDADAQDLLGQGREIINSKAAAKPRKEDIVQG</sequence>
<dbReference type="PANTHER" id="PTHR14009">
    <property type="entry name" value="LEUCINE ZIPPER-EF-HAND CONTAINING TRANSMEMBRANE PROTEIN"/>
    <property type="match status" value="1"/>
</dbReference>
<evidence type="ECO:0000256" key="10">
    <source>
        <dbReference type="ARBA" id="ARBA00031360"/>
    </source>
</evidence>
<dbReference type="Gene3D" id="1.10.238.10">
    <property type="entry name" value="EF-hand"/>
    <property type="match status" value="1"/>
</dbReference>
<dbReference type="HOGENOM" id="CLU_008958_4_0_1"/>
<feature type="compositionally biased region" description="Polar residues" evidence="12">
    <location>
        <begin position="66"/>
        <end position="83"/>
    </location>
</feature>
<comment type="subcellular location">
    <subcellularLocation>
        <location evidence="1">Mitochondrion inner membrane</location>
        <topology evidence="1">Single-pass membrane protein</topology>
    </subcellularLocation>
</comment>
<feature type="region of interest" description="Disordered" evidence="12">
    <location>
        <begin position="468"/>
        <end position="490"/>
    </location>
</feature>
<dbReference type="OrthoDB" id="275278at2759"/>
<dbReference type="AlphaFoldDB" id="G4T9J8"/>
<evidence type="ECO:0000256" key="12">
    <source>
        <dbReference type="SAM" id="MobiDB-lite"/>
    </source>
</evidence>
<dbReference type="FunCoup" id="G4T9J8">
    <property type="interactions" value="309"/>
</dbReference>
<dbReference type="SUPFAM" id="SSF47473">
    <property type="entry name" value="EF-hand"/>
    <property type="match status" value="1"/>
</dbReference>
<evidence type="ECO:0000256" key="8">
    <source>
        <dbReference type="ARBA" id="ARBA00023128"/>
    </source>
</evidence>
<name>G4T9J8_SERID</name>
<dbReference type="Pfam" id="PF07766">
    <property type="entry name" value="LETM1_RBD"/>
    <property type="match status" value="1"/>
</dbReference>
<evidence type="ECO:0000259" key="14">
    <source>
        <dbReference type="PROSITE" id="PS51758"/>
    </source>
</evidence>
<dbReference type="GO" id="GO:0005743">
    <property type="term" value="C:mitochondrial inner membrane"/>
    <property type="evidence" value="ECO:0007669"/>
    <property type="project" value="UniProtKB-SubCell"/>
</dbReference>
<keyword evidence="8 11" id="KW-0496">Mitochondrion</keyword>
<dbReference type="InterPro" id="IPR044202">
    <property type="entry name" value="LETM1/MDM38-like"/>
</dbReference>
<keyword evidence="7 13" id="KW-1133">Transmembrane helix</keyword>
<gene>
    <name evidence="15" type="ORF">PIIN_01839</name>
</gene>
<evidence type="ECO:0000256" key="4">
    <source>
        <dbReference type="ARBA" id="ARBA00022449"/>
    </source>
</evidence>
<dbReference type="PROSITE" id="PS51758">
    <property type="entry name" value="LETM1_RBD"/>
    <property type="match status" value="1"/>
</dbReference>
<dbReference type="PANTHER" id="PTHR14009:SF1">
    <property type="entry name" value="MITOCHONDRIAL PROTON_CALCIUM EXCHANGER PROTEIN"/>
    <property type="match status" value="1"/>
</dbReference>
<accession>G4T9J8</accession>
<keyword evidence="16" id="KW-1185">Reference proteome</keyword>
<organism evidence="15 16">
    <name type="scientific">Serendipita indica (strain DSM 11827)</name>
    <name type="common">Root endophyte fungus</name>
    <name type="synonym">Piriformospora indica</name>
    <dbReference type="NCBI Taxonomy" id="1109443"/>
    <lineage>
        <taxon>Eukaryota</taxon>
        <taxon>Fungi</taxon>
        <taxon>Dikarya</taxon>
        <taxon>Basidiomycota</taxon>
        <taxon>Agaricomycotina</taxon>
        <taxon>Agaricomycetes</taxon>
        <taxon>Sebacinales</taxon>
        <taxon>Serendipitaceae</taxon>
        <taxon>Serendipita</taxon>
    </lineage>
</organism>
<evidence type="ECO:0000256" key="6">
    <source>
        <dbReference type="ARBA" id="ARBA00022792"/>
    </source>
</evidence>
<protein>
    <recommendedName>
        <fullName evidence="3">Mitochondrial proton/calcium exchanger protein</fullName>
    </recommendedName>
    <alternativeName>
        <fullName evidence="10">Leucine zipper-EF-hand-containing transmembrane protein 1</fullName>
    </alternativeName>
</protein>
<dbReference type="GO" id="GO:0015297">
    <property type="term" value="F:antiporter activity"/>
    <property type="evidence" value="ECO:0007669"/>
    <property type="project" value="UniProtKB-KW"/>
</dbReference>
<dbReference type="InterPro" id="IPR011992">
    <property type="entry name" value="EF-hand-dom_pair"/>
</dbReference>
<comment type="caution">
    <text evidence="15">The sequence shown here is derived from an EMBL/GenBank/DDBJ whole genome shotgun (WGS) entry which is preliminary data.</text>
</comment>